<organism evidence="7 9">
    <name type="scientific">Adineta steineri</name>
    <dbReference type="NCBI Taxonomy" id="433720"/>
    <lineage>
        <taxon>Eukaryota</taxon>
        <taxon>Metazoa</taxon>
        <taxon>Spiralia</taxon>
        <taxon>Gnathifera</taxon>
        <taxon>Rotifera</taxon>
        <taxon>Eurotatoria</taxon>
        <taxon>Bdelloidea</taxon>
        <taxon>Adinetida</taxon>
        <taxon>Adinetidae</taxon>
        <taxon>Adineta</taxon>
    </lineage>
</organism>
<feature type="domain" description="G-protein coupled receptors family 1 profile" evidence="6">
    <location>
        <begin position="21"/>
        <end position="270"/>
    </location>
</feature>
<evidence type="ECO:0000259" key="6">
    <source>
        <dbReference type="PROSITE" id="PS50262"/>
    </source>
</evidence>
<keyword evidence="2 5" id="KW-0812">Transmembrane</keyword>
<dbReference type="OrthoDB" id="10005809at2759"/>
<dbReference type="SUPFAM" id="SSF81321">
    <property type="entry name" value="Family A G protein-coupled receptor-like"/>
    <property type="match status" value="1"/>
</dbReference>
<evidence type="ECO:0000313" key="9">
    <source>
        <dbReference type="Proteomes" id="UP000663891"/>
    </source>
</evidence>
<comment type="subcellular location">
    <subcellularLocation>
        <location evidence="1">Membrane</location>
    </subcellularLocation>
</comment>
<feature type="transmembrane region" description="Helical" evidence="5">
    <location>
        <begin position="43"/>
        <end position="64"/>
    </location>
</feature>
<sequence>MLPASKIIGVSSWCLLFIALAIYLTIFILVIKSRRELRDISMLLTCNTCLSAFLTSFAACVMTGSNLSTGFLLNNRSFCYAWGLFYDIFECTIYFSYCLQGFYRLCRVVFYKKKFLLSYSLYIILIIGQWILTLILLLPPVFVGWYIHIPTETFCLVPYTYVGPEVYHILILYLIPIVSLTIVYIWITTDIRRVSQTPNLAVAAIQRQRNQRDLTVIKRILAIMGILIVLRFPTIIFMVYGIVAGSLYPLTYGIVGIITAFCLIFIGIITIKTTSYLEKQVLGYFFPQTNRVQSGPMPLNQRNIPAVMSNNMNSQAYRKGNAPTK</sequence>
<dbReference type="EMBL" id="CAJNON010000829">
    <property type="protein sequence ID" value="CAF1387834.1"/>
    <property type="molecule type" value="Genomic_DNA"/>
</dbReference>
<dbReference type="GO" id="GO:0016020">
    <property type="term" value="C:membrane"/>
    <property type="evidence" value="ECO:0007669"/>
    <property type="project" value="UniProtKB-SubCell"/>
</dbReference>
<dbReference type="PROSITE" id="PS50262">
    <property type="entry name" value="G_PROTEIN_RECEP_F1_2"/>
    <property type="match status" value="1"/>
</dbReference>
<feature type="transmembrane region" description="Helical" evidence="5">
    <location>
        <begin position="220"/>
        <end position="243"/>
    </location>
</feature>
<dbReference type="Proteomes" id="UP000663881">
    <property type="component" value="Unassembled WGS sequence"/>
</dbReference>
<feature type="transmembrane region" description="Helical" evidence="5">
    <location>
        <begin position="115"/>
        <end position="147"/>
    </location>
</feature>
<evidence type="ECO:0000313" key="8">
    <source>
        <dbReference type="EMBL" id="CAF3809329.1"/>
    </source>
</evidence>
<name>A0A815K8N1_9BILA</name>
<dbReference type="AlphaFoldDB" id="A0A815K8N1"/>
<evidence type="ECO:0000256" key="3">
    <source>
        <dbReference type="ARBA" id="ARBA00022989"/>
    </source>
</evidence>
<protein>
    <recommendedName>
        <fullName evidence="6">G-protein coupled receptors family 1 profile domain-containing protein</fullName>
    </recommendedName>
</protein>
<accession>A0A815K8N1</accession>
<evidence type="ECO:0000256" key="5">
    <source>
        <dbReference type="SAM" id="Phobius"/>
    </source>
</evidence>
<feature type="transmembrane region" description="Helical" evidence="5">
    <location>
        <begin position="167"/>
        <end position="187"/>
    </location>
</feature>
<keyword evidence="3 5" id="KW-1133">Transmembrane helix</keyword>
<comment type="caution">
    <text evidence="7">The sequence shown here is derived from an EMBL/GenBank/DDBJ whole genome shotgun (WGS) entry which is preliminary data.</text>
</comment>
<evidence type="ECO:0000256" key="1">
    <source>
        <dbReference type="ARBA" id="ARBA00004370"/>
    </source>
</evidence>
<feature type="transmembrane region" description="Helical" evidence="5">
    <location>
        <begin position="249"/>
        <end position="271"/>
    </location>
</feature>
<feature type="transmembrane region" description="Helical" evidence="5">
    <location>
        <begin position="84"/>
        <end position="103"/>
    </location>
</feature>
<gene>
    <name evidence="8" type="ORF">OKA104_LOCUS18964</name>
    <name evidence="7" type="ORF">VCS650_LOCUS35774</name>
</gene>
<evidence type="ECO:0000256" key="4">
    <source>
        <dbReference type="ARBA" id="ARBA00023136"/>
    </source>
</evidence>
<proteinExistence type="predicted"/>
<feature type="transmembrane region" description="Helical" evidence="5">
    <location>
        <begin position="6"/>
        <end position="31"/>
    </location>
</feature>
<reference evidence="7" key="1">
    <citation type="submission" date="2021-02" db="EMBL/GenBank/DDBJ databases">
        <authorList>
            <person name="Nowell W R."/>
        </authorList>
    </citation>
    <scope>NUCLEOTIDE SEQUENCE</scope>
</reference>
<dbReference type="Proteomes" id="UP000663891">
    <property type="component" value="Unassembled WGS sequence"/>
</dbReference>
<evidence type="ECO:0000313" key="7">
    <source>
        <dbReference type="EMBL" id="CAF1387834.1"/>
    </source>
</evidence>
<dbReference type="CDD" id="cd00637">
    <property type="entry name" value="7tm_classA_rhodopsin-like"/>
    <property type="match status" value="1"/>
</dbReference>
<dbReference type="InterPro" id="IPR017452">
    <property type="entry name" value="GPCR_Rhodpsn_7TM"/>
</dbReference>
<dbReference type="EMBL" id="CAJOAY010001201">
    <property type="protein sequence ID" value="CAF3809329.1"/>
    <property type="molecule type" value="Genomic_DNA"/>
</dbReference>
<evidence type="ECO:0000256" key="2">
    <source>
        <dbReference type="ARBA" id="ARBA00022692"/>
    </source>
</evidence>
<dbReference type="Gene3D" id="1.20.1070.10">
    <property type="entry name" value="Rhodopsin 7-helix transmembrane proteins"/>
    <property type="match status" value="1"/>
</dbReference>
<keyword evidence="4 5" id="KW-0472">Membrane</keyword>